<feature type="non-terminal residue" evidence="2">
    <location>
        <position position="1"/>
    </location>
</feature>
<evidence type="ECO:0000313" key="2">
    <source>
        <dbReference type="EMBL" id="KAH9315549.1"/>
    </source>
</evidence>
<dbReference type="EMBL" id="JAHRHJ020000005">
    <property type="protein sequence ID" value="KAH9315549.1"/>
    <property type="molecule type" value="Genomic_DNA"/>
</dbReference>
<protein>
    <submittedName>
        <fullName evidence="2">Uncharacterized protein</fullName>
    </submittedName>
</protein>
<sequence>DVDLIQAAQPNEEEEQSAPSPIVEQQLGEIKSVLKSFNEESIIEDFLLSFRGPDFIDEPMMMEDHTVLEAPRVDQATK</sequence>
<dbReference type="Proteomes" id="UP000824469">
    <property type="component" value="Unassembled WGS sequence"/>
</dbReference>
<evidence type="ECO:0000313" key="3">
    <source>
        <dbReference type="Proteomes" id="UP000824469"/>
    </source>
</evidence>
<comment type="caution">
    <text evidence="2">The sequence shown here is derived from an EMBL/GenBank/DDBJ whole genome shotgun (WGS) entry which is preliminary data.</text>
</comment>
<dbReference type="AlphaFoldDB" id="A0AA38G2S6"/>
<organism evidence="2 3">
    <name type="scientific">Taxus chinensis</name>
    <name type="common">Chinese yew</name>
    <name type="synonym">Taxus wallichiana var. chinensis</name>
    <dbReference type="NCBI Taxonomy" id="29808"/>
    <lineage>
        <taxon>Eukaryota</taxon>
        <taxon>Viridiplantae</taxon>
        <taxon>Streptophyta</taxon>
        <taxon>Embryophyta</taxon>
        <taxon>Tracheophyta</taxon>
        <taxon>Spermatophyta</taxon>
        <taxon>Pinopsida</taxon>
        <taxon>Pinidae</taxon>
        <taxon>Conifers II</taxon>
        <taxon>Cupressales</taxon>
        <taxon>Taxaceae</taxon>
        <taxon>Taxus</taxon>
    </lineage>
</organism>
<gene>
    <name evidence="2" type="ORF">KI387_024176</name>
</gene>
<feature type="region of interest" description="Disordered" evidence="1">
    <location>
        <begin position="1"/>
        <end position="23"/>
    </location>
</feature>
<proteinExistence type="predicted"/>
<name>A0AA38G2S6_TAXCH</name>
<reference evidence="2 3" key="1">
    <citation type="journal article" date="2021" name="Nat. Plants">
        <title>The Taxus genome provides insights into paclitaxel biosynthesis.</title>
        <authorList>
            <person name="Xiong X."/>
            <person name="Gou J."/>
            <person name="Liao Q."/>
            <person name="Li Y."/>
            <person name="Zhou Q."/>
            <person name="Bi G."/>
            <person name="Li C."/>
            <person name="Du R."/>
            <person name="Wang X."/>
            <person name="Sun T."/>
            <person name="Guo L."/>
            <person name="Liang H."/>
            <person name="Lu P."/>
            <person name="Wu Y."/>
            <person name="Zhang Z."/>
            <person name="Ro D.K."/>
            <person name="Shang Y."/>
            <person name="Huang S."/>
            <person name="Yan J."/>
        </authorList>
    </citation>
    <scope>NUCLEOTIDE SEQUENCE [LARGE SCALE GENOMIC DNA]</scope>
    <source>
        <strain evidence="2">Ta-2019</strain>
    </source>
</reference>
<evidence type="ECO:0000256" key="1">
    <source>
        <dbReference type="SAM" id="MobiDB-lite"/>
    </source>
</evidence>
<keyword evidence="3" id="KW-1185">Reference proteome</keyword>
<accession>A0AA38G2S6</accession>